<accession>A0A6J8DVF7</accession>
<protein>
    <submittedName>
        <fullName evidence="1">Uncharacterized protein</fullName>
    </submittedName>
</protein>
<keyword evidence="2" id="KW-1185">Reference proteome</keyword>
<dbReference type="PANTHER" id="PTHR31751">
    <property type="entry name" value="SI:CH211-108C17.2-RELATED-RELATED"/>
    <property type="match status" value="1"/>
</dbReference>
<dbReference type="Proteomes" id="UP000507470">
    <property type="component" value="Unassembled WGS sequence"/>
</dbReference>
<reference evidence="1 2" key="1">
    <citation type="submission" date="2020-06" db="EMBL/GenBank/DDBJ databases">
        <authorList>
            <person name="Li R."/>
            <person name="Bekaert M."/>
        </authorList>
    </citation>
    <scope>NUCLEOTIDE SEQUENCE [LARGE SCALE GENOMIC DNA]</scope>
    <source>
        <strain evidence="2">wild</strain>
    </source>
</reference>
<evidence type="ECO:0000313" key="2">
    <source>
        <dbReference type="Proteomes" id="UP000507470"/>
    </source>
</evidence>
<evidence type="ECO:0000313" key="1">
    <source>
        <dbReference type="EMBL" id="CAC5412036.1"/>
    </source>
</evidence>
<dbReference type="EMBL" id="CACVKT020007964">
    <property type="protein sequence ID" value="CAC5412036.1"/>
    <property type="molecule type" value="Genomic_DNA"/>
</dbReference>
<dbReference type="PANTHER" id="PTHR31751:SF7">
    <property type="entry name" value="THAP-TYPE DOMAIN-CONTAINING PROTEIN"/>
    <property type="match status" value="1"/>
</dbReference>
<organism evidence="1 2">
    <name type="scientific">Mytilus coruscus</name>
    <name type="common">Sea mussel</name>
    <dbReference type="NCBI Taxonomy" id="42192"/>
    <lineage>
        <taxon>Eukaryota</taxon>
        <taxon>Metazoa</taxon>
        <taxon>Spiralia</taxon>
        <taxon>Lophotrochozoa</taxon>
        <taxon>Mollusca</taxon>
        <taxon>Bivalvia</taxon>
        <taxon>Autobranchia</taxon>
        <taxon>Pteriomorphia</taxon>
        <taxon>Mytilida</taxon>
        <taxon>Mytiloidea</taxon>
        <taxon>Mytilidae</taxon>
        <taxon>Mytilinae</taxon>
        <taxon>Mytilus</taxon>
    </lineage>
</organism>
<proteinExistence type="predicted"/>
<sequence length="529" mass="61769">MMEKESKRPPCFKISIPGDDSKKKSVLDKLQHVRSIIVKEMNHPFNNAYILEKVLDEFISKHSLDDSETKMENMNLNTYIQVEKKDVDQQLFVTAETSLQKLVSVSENHSSFCTGHFNVKKLTQKGHVVAIRFTCDKDKHHSVLWSSSTYLPNGEYMVNSRIFHGYECSGMLPVHYNRFSQGANIGHINKSKQSYMFNNYKQFVDEEYNGNIETALMEEVGMYEDLTSIDIMTDARHGWRKNAKDTSDVAIGDKMHKVLKCEHVTKADDFVSQRHEKLGTQRIYKYLEDNDVKVGIHSHDRNTSINKFVHDSDVVNQNDSWHGIKAVKSVMKKVSSGPKYLRDKTWSDQLEDKVESVATHFHWAIRNCEQNPKELKDLLLNVVEHYKNNHTKCHPDSRCKRDLNYEPKRIVLTEPVAEKLLFGVIHNSVIFKSPDHFVLARDTSYVESFNNTMNMFQDKRIVFSDANYHTRACLAVCHWNENVDRGFTSIWNPERRNAPRSMKRKKNYKPPSYTYRNNIWKRQINSIYL</sequence>
<name>A0A6J8DVF7_MYTCO</name>
<dbReference type="OrthoDB" id="5956574at2759"/>
<gene>
    <name evidence="1" type="ORF">MCOR_45063</name>
</gene>
<dbReference type="AlphaFoldDB" id="A0A6J8DVF7"/>